<dbReference type="GO" id="GO:0008168">
    <property type="term" value="F:methyltransferase activity"/>
    <property type="evidence" value="ECO:0007669"/>
    <property type="project" value="UniProtKB-KW"/>
</dbReference>
<comment type="caution">
    <text evidence="1">The sequence shown here is derived from an EMBL/GenBank/DDBJ whole genome shotgun (WGS) entry which is preliminary data.</text>
</comment>
<proteinExistence type="predicted"/>
<accession>A0A0F3PHD6</accession>
<dbReference type="GO" id="GO:0032259">
    <property type="term" value="P:methylation"/>
    <property type="evidence" value="ECO:0007669"/>
    <property type="project" value="UniProtKB-KW"/>
</dbReference>
<dbReference type="Proteomes" id="UP000033591">
    <property type="component" value="Unassembled WGS sequence"/>
</dbReference>
<dbReference type="AlphaFoldDB" id="A0A0F3PHD6"/>
<name>A0A0F3PHD6_RICRH</name>
<reference evidence="1 2" key="1">
    <citation type="submission" date="2015-01" db="EMBL/GenBank/DDBJ databases">
        <title>Genome Sequencing of Rickettsiales.</title>
        <authorList>
            <person name="Daugherty S.C."/>
            <person name="Su Q."/>
            <person name="Abolude K."/>
            <person name="Beier-Sexton M."/>
            <person name="Carlyon J.A."/>
            <person name="Carter R."/>
            <person name="Day N.P."/>
            <person name="Dumler S.J."/>
            <person name="Dyachenko V."/>
            <person name="Godinez A."/>
            <person name="Kurtti T.J."/>
            <person name="Lichay M."/>
            <person name="Mullins K.E."/>
            <person name="Ott S."/>
            <person name="Pappas-Brown V."/>
            <person name="Paris D.H."/>
            <person name="Patel P."/>
            <person name="Richards A.L."/>
            <person name="Sadzewicz L."/>
            <person name="Sears K."/>
            <person name="Seidman D."/>
            <person name="Sengamalay N."/>
            <person name="Stenos J."/>
            <person name="Tallon L.J."/>
            <person name="Vincent G."/>
            <person name="Fraser C.M."/>
            <person name="Munderloh U."/>
            <person name="Dunning-Hotopp J.C."/>
        </authorList>
    </citation>
    <scope>NUCLEOTIDE SEQUENCE [LARGE SCALE GENOMIC DNA]</scope>
    <source>
        <strain evidence="1 2">Ect</strain>
    </source>
</reference>
<evidence type="ECO:0000313" key="1">
    <source>
        <dbReference type="EMBL" id="KJV79341.1"/>
    </source>
</evidence>
<gene>
    <name evidence="1" type="ORF">RMAECT_0784</name>
</gene>
<dbReference type="EMBL" id="LAOC01000001">
    <property type="protein sequence ID" value="KJV79341.1"/>
    <property type="molecule type" value="Genomic_DNA"/>
</dbReference>
<protein>
    <submittedName>
        <fullName evidence="1">Putative type I restriction-modification system methyltransferase subunit</fullName>
    </submittedName>
</protein>
<keyword evidence="1" id="KW-0808">Transferase</keyword>
<sequence>MILHGDGHSGIQQINSLENPNDVKPLTDQQLKFDVIGTNCHFLKLSLKKLAKTAKL</sequence>
<organism evidence="1 2">
    <name type="scientific">Rickettsia rhipicephali str. Ect</name>
    <dbReference type="NCBI Taxonomy" id="1359199"/>
    <lineage>
        <taxon>Bacteria</taxon>
        <taxon>Pseudomonadati</taxon>
        <taxon>Pseudomonadota</taxon>
        <taxon>Alphaproteobacteria</taxon>
        <taxon>Rickettsiales</taxon>
        <taxon>Rickettsiaceae</taxon>
        <taxon>Rickettsieae</taxon>
        <taxon>Rickettsia</taxon>
        <taxon>spotted fever group</taxon>
    </lineage>
</organism>
<evidence type="ECO:0000313" key="2">
    <source>
        <dbReference type="Proteomes" id="UP000033591"/>
    </source>
</evidence>
<keyword evidence="1" id="KW-0489">Methyltransferase</keyword>
<dbReference type="PATRIC" id="fig|1359199.3.peg.771"/>